<evidence type="ECO:0000256" key="17">
    <source>
        <dbReference type="HAMAP-Rule" id="MF_01965"/>
    </source>
</evidence>
<keyword evidence="13" id="KW-0511">Multifunctional enzyme</keyword>
<dbReference type="InterPro" id="IPR036652">
    <property type="entry name" value="YjeF_N_dom_sf"/>
</dbReference>
<keyword evidence="10 17" id="KW-0520">NAD</keyword>
<evidence type="ECO:0000256" key="19">
    <source>
        <dbReference type="PIRNR" id="PIRNR017184"/>
    </source>
</evidence>
<evidence type="ECO:0000256" key="12">
    <source>
        <dbReference type="ARBA" id="ARBA00023239"/>
    </source>
</evidence>
<keyword evidence="8 17" id="KW-0521">NADP</keyword>
<dbReference type="PIRSF" id="PIRSF017184">
    <property type="entry name" value="Nnr"/>
    <property type="match status" value="1"/>
</dbReference>
<dbReference type="CDD" id="cd01171">
    <property type="entry name" value="YXKO-related"/>
    <property type="match status" value="1"/>
</dbReference>
<evidence type="ECO:0000313" key="23">
    <source>
        <dbReference type="Proteomes" id="UP001164803"/>
    </source>
</evidence>
<feature type="binding site" evidence="18">
    <location>
        <position position="157"/>
    </location>
    <ligand>
        <name>K(+)</name>
        <dbReference type="ChEBI" id="CHEBI:29103"/>
    </ligand>
</feature>
<dbReference type="HAMAP" id="MF_01966">
    <property type="entry name" value="NADHX_epimerase"/>
    <property type="match status" value="1"/>
</dbReference>
<evidence type="ECO:0000256" key="6">
    <source>
        <dbReference type="ARBA" id="ARBA00022741"/>
    </source>
</evidence>
<evidence type="ECO:0000256" key="1">
    <source>
        <dbReference type="ARBA" id="ARBA00000013"/>
    </source>
</evidence>
<dbReference type="SUPFAM" id="SSF53613">
    <property type="entry name" value="Ribokinase-like"/>
    <property type="match status" value="1"/>
</dbReference>
<dbReference type="InterPro" id="IPR000631">
    <property type="entry name" value="CARKD"/>
</dbReference>
<dbReference type="Pfam" id="PF03853">
    <property type="entry name" value="YjeF_N"/>
    <property type="match status" value="1"/>
</dbReference>
<dbReference type="RefSeq" id="WP_268044051.1">
    <property type="nucleotide sequence ID" value="NZ_CP104064.1"/>
</dbReference>
<feature type="binding site" evidence="17">
    <location>
        <position position="423"/>
    </location>
    <ligand>
        <name>AMP</name>
        <dbReference type="ChEBI" id="CHEBI:456215"/>
    </ligand>
</feature>
<comment type="similarity">
    <text evidence="18">Belongs to the NnrE/AIBP family.</text>
</comment>
<evidence type="ECO:0000256" key="10">
    <source>
        <dbReference type="ARBA" id="ARBA00023027"/>
    </source>
</evidence>
<dbReference type="Proteomes" id="UP001164803">
    <property type="component" value="Chromosome"/>
</dbReference>
<evidence type="ECO:0000259" key="21">
    <source>
        <dbReference type="PROSITE" id="PS51385"/>
    </source>
</evidence>
<feature type="domain" description="YjeF C-terminal" evidence="20">
    <location>
        <begin position="218"/>
        <end position="483"/>
    </location>
</feature>
<keyword evidence="6 17" id="KW-0547">Nucleotide-binding</keyword>
<sequence>MYLVTSEQMRYFDHYTIKTLKVPGIVLMDHAGKAVAEAVVKRRAKRVVVACGKGNNGGDGWIAARWLQHGGCSVHVVTVVDPGNLEGDAKLAFDMAGAANVSWNIYQPGDLGGSSIELLVDALLGTGCTRPLAGVYEQIVDEMNHSGVPILAIDVPTGIDASTGEVKGSAIRASETIAMAYEKLGTAVTPGAIYSGHTHVVDIGIKAPLPEGMASYVDPSELRQKWGSRDALSHKGTFGRCGIFVGHMQGAAILAAAGAARTGAGLVVLGTRGSISLAVLPDYVVRQAESPVSALEDCQSIVVGPGLGTDLEPLVGTASVDEMFSSKRGVVDADGLKLLRASNGLRRLNDGWVLTPHPKECANLLGWTTEQVQRQRLTAAMQLAERTGAIVLLKGYRTIIATPAGEIRVNPTGNASLAVGGSGDVLAGVIGSLIAQGLNGFDAASLGAWIHGRAGELAGAALTPISTTASDIVDYISRAIVTFFDGIGARN</sequence>
<dbReference type="InterPro" id="IPR004443">
    <property type="entry name" value="YjeF_N_dom"/>
</dbReference>
<feature type="binding site" evidence="18">
    <location>
        <position position="121"/>
    </location>
    <ligand>
        <name>K(+)</name>
        <dbReference type="ChEBI" id="CHEBI:29103"/>
    </ligand>
</feature>
<comment type="similarity">
    <text evidence="17">Belongs to the NnrD/CARKD family.</text>
</comment>
<evidence type="ECO:0000256" key="5">
    <source>
        <dbReference type="ARBA" id="ARBA00022723"/>
    </source>
</evidence>
<keyword evidence="7 17" id="KW-0067">ATP-binding</keyword>
<evidence type="ECO:0000256" key="8">
    <source>
        <dbReference type="ARBA" id="ARBA00022857"/>
    </source>
</evidence>
<comment type="catalytic activity">
    <reaction evidence="1 18 19">
        <text>(6R)-NADHX = (6S)-NADHX</text>
        <dbReference type="Rhea" id="RHEA:32215"/>
        <dbReference type="ChEBI" id="CHEBI:64074"/>
        <dbReference type="ChEBI" id="CHEBI:64075"/>
        <dbReference type="EC" id="5.1.99.6"/>
    </reaction>
</comment>
<comment type="cofactor">
    <cofactor evidence="18 19">
        <name>K(+)</name>
        <dbReference type="ChEBI" id="CHEBI:29103"/>
    </cofactor>
    <text evidence="18 19">Binds 1 potassium ion per subunit.</text>
</comment>
<feature type="binding site" evidence="18">
    <location>
        <begin position="125"/>
        <end position="131"/>
    </location>
    <ligand>
        <name>(6S)-NADPHX</name>
        <dbReference type="ChEBI" id="CHEBI:64076"/>
    </ligand>
</feature>
<feature type="domain" description="YjeF N-terminal" evidence="21">
    <location>
        <begin position="9"/>
        <end position="211"/>
    </location>
</feature>
<evidence type="ECO:0000256" key="11">
    <source>
        <dbReference type="ARBA" id="ARBA00023235"/>
    </source>
</evidence>
<comment type="similarity">
    <text evidence="4 19">In the C-terminal section; belongs to the NnrD/CARKD family.</text>
</comment>
<feature type="binding site" evidence="17">
    <location>
        <position position="306"/>
    </location>
    <ligand>
        <name>(6S)-NADPHX</name>
        <dbReference type="ChEBI" id="CHEBI:64076"/>
    </ligand>
</feature>
<evidence type="ECO:0000256" key="13">
    <source>
        <dbReference type="ARBA" id="ARBA00023268"/>
    </source>
</evidence>
<dbReference type="PANTHER" id="PTHR12592:SF0">
    <property type="entry name" value="ATP-DEPENDENT (S)-NAD(P)H-HYDRATE DEHYDRATASE"/>
    <property type="match status" value="1"/>
</dbReference>
<dbReference type="InterPro" id="IPR029056">
    <property type="entry name" value="Ribokinase-like"/>
</dbReference>
<evidence type="ECO:0000256" key="14">
    <source>
        <dbReference type="ARBA" id="ARBA00025153"/>
    </source>
</evidence>
<name>A0ABY6Z1B2_9BACL</name>
<dbReference type="InterPro" id="IPR030677">
    <property type="entry name" value="Nnr"/>
</dbReference>
<comment type="cofactor">
    <cofactor evidence="17">
        <name>Mg(2+)</name>
        <dbReference type="ChEBI" id="CHEBI:18420"/>
    </cofactor>
</comment>
<dbReference type="Gene3D" id="3.40.1190.20">
    <property type="match status" value="1"/>
</dbReference>
<dbReference type="HAMAP" id="MF_01965">
    <property type="entry name" value="NADHX_dehydratase"/>
    <property type="match status" value="1"/>
</dbReference>
<dbReference type="PROSITE" id="PS01050">
    <property type="entry name" value="YJEF_C_2"/>
    <property type="match status" value="1"/>
</dbReference>
<evidence type="ECO:0000256" key="7">
    <source>
        <dbReference type="ARBA" id="ARBA00022840"/>
    </source>
</evidence>
<dbReference type="Pfam" id="PF01256">
    <property type="entry name" value="Carb_kinase"/>
    <property type="match status" value="1"/>
</dbReference>
<dbReference type="InterPro" id="IPR017953">
    <property type="entry name" value="Carbohydrate_kinase_pred_CS"/>
</dbReference>
<comment type="catalytic activity">
    <reaction evidence="2 18 19">
        <text>(6R)-NADPHX = (6S)-NADPHX</text>
        <dbReference type="Rhea" id="RHEA:32227"/>
        <dbReference type="ChEBI" id="CHEBI:64076"/>
        <dbReference type="ChEBI" id="CHEBI:64077"/>
        <dbReference type="EC" id="5.1.99.6"/>
    </reaction>
</comment>
<evidence type="ECO:0000313" key="22">
    <source>
        <dbReference type="EMBL" id="WAH36683.1"/>
    </source>
</evidence>
<feature type="binding site" evidence="18">
    <location>
        <begin position="55"/>
        <end position="59"/>
    </location>
    <ligand>
        <name>(6S)-NADPHX</name>
        <dbReference type="ChEBI" id="CHEBI:64076"/>
    </ligand>
</feature>
<dbReference type="EC" id="5.1.99.6" evidence="19"/>
<keyword evidence="23" id="KW-1185">Reference proteome</keyword>
<dbReference type="EC" id="4.2.1.136" evidence="19"/>
<comment type="similarity">
    <text evidence="3 19">In the N-terminal section; belongs to the NnrE/AIBP family.</text>
</comment>
<evidence type="ECO:0000256" key="2">
    <source>
        <dbReference type="ARBA" id="ARBA00000909"/>
    </source>
</evidence>
<evidence type="ECO:0000259" key="20">
    <source>
        <dbReference type="PROSITE" id="PS51383"/>
    </source>
</evidence>
<evidence type="ECO:0000256" key="9">
    <source>
        <dbReference type="ARBA" id="ARBA00022958"/>
    </source>
</evidence>
<organism evidence="22 23">
    <name type="scientific">Alicyclobacillus dauci</name>
    <dbReference type="NCBI Taxonomy" id="1475485"/>
    <lineage>
        <taxon>Bacteria</taxon>
        <taxon>Bacillati</taxon>
        <taxon>Bacillota</taxon>
        <taxon>Bacilli</taxon>
        <taxon>Bacillales</taxon>
        <taxon>Alicyclobacillaceae</taxon>
        <taxon>Alicyclobacillus</taxon>
    </lineage>
</organism>
<keyword evidence="12 17" id="KW-0456">Lyase</keyword>
<feature type="binding site" evidence="18">
    <location>
        <position position="56"/>
    </location>
    <ligand>
        <name>K(+)</name>
        <dbReference type="ChEBI" id="CHEBI:29103"/>
    </ligand>
</feature>
<dbReference type="SUPFAM" id="SSF64153">
    <property type="entry name" value="YjeF N-terminal domain-like"/>
    <property type="match status" value="1"/>
</dbReference>
<comment type="catalytic activity">
    <reaction evidence="15 17 19">
        <text>(6S)-NADHX + ADP = AMP + phosphate + NADH + H(+)</text>
        <dbReference type="Rhea" id="RHEA:32223"/>
        <dbReference type="ChEBI" id="CHEBI:15378"/>
        <dbReference type="ChEBI" id="CHEBI:43474"/>
        <dbReference type="ChEBI" id="CHEBI:57945"/>
        <dbReference type="ChEBI" id="CHEBI:64074"/>
        <dbReference type="ChEBI" id="CHEBI:456215"/>
        <dbReference type="ChEBI" id="CHEBI:456216"/>
        <dbReference type="EC" id="4.2.1.136"/>
    </reaction>
</comment>
<comment type="function">
    <text evidence="14 19">Bifunctional enzyme that catalyzes the epimerization of the S- and R-forms of NAD(P)HX and the dehydration of the S-form of NAD(P)HX at the expense of ADP, which is converted to AMP. This allows the repair of both epimers of NAD(P)HX, a damaged form of NAD(P)H that is a result of enzymatic or heat-dependent hydration.</text>
</comment>
<reference evidence="22" key="1">
    <citation type="submission" date="2022-08" db="EMBL/GenBank/DDBJ databases">
        <title>Alicyclobacillus dauci DSM2870, complete genome.</title>
        <authorList>
            <person name="Wang Q."/>
            <person name="Cai R."/>
            <person name="Wang Z."/>
        </authorList>
    </citation>
    <scope>NUCLEOTIDE SEQUENCE</scope>
    <source>
        <strain evidence="22">DSM 28700</strain>
    </source>
</reference>
<comment type="catalytic activity">
    <reaction evidence="16 17 19">
        <text>(6S)-NADPHX + ADP = AMP + phosphate + NADPH + H(+)</text>
        <dbReference type="Rhea" id="RHEA:32235"/>
        <dbReference type="ChEBI" id="CHEBI:15378"/>
        <dbReference type="ChEBI" id="CHEBI:43474"/>
        <dbReference type="ChEBI" id="CHEBI:57783"/>
        <dbReference type="ChEBI" id="CHEBI:64076"/>
        <dbReference type="ChEBI" id="CHEBI:456215"/>
        <dbReference type="ChEBI" id="CHEBI:456216"/>
        <dbReference type="EC" id="4.2.1.136"/>
    </reaction>
</comment>
<keyword evidence="5 18" id="KW-0479">Metal-binding</keyword>
<feature type="binding site" evidence="17">
    <location>
        <position position="251"/>
    </location>
    <ligand>
        <name>(6S)-NADPHX</name>
        <dbReference type="ChEBI" id="CHEBI:64076"/>
    </ligand>
</feature>
<dbReference type="NCBIfam" id="TIGR00197">
    <property type="entry name" value="yjeF_nterm"/>
    <property type="match status" value="1"/>
</dbReference>
<dbReference type="NCBIfam" id="TIGR00196">
    <property type="entry name" value="yjeF_cterm"/>
    <property type="match status" value="1"/>
</dbReference>
<gene>
    <name evidence="18" type="primary">nnrE</name>
    <name evidence="17" type="synonym">nnrD</name>
    <name evidence="22" type="ORF">NZD86_21320</name>
</gene>
<dbReference type="EMBL" id="CP104064">
    <property type="protein sequence ID" value="WAH36683.1"/>
    <property type="molecule type" value="Genomic_DNA"/>
</dbReference>
<accession>A0ABY6Z1B2</accession>
<evidence type="ECO:0000256" key="4">
    <source>
        <dbReference type="ARBA" id="ARBA00009524"/>
    </source>
</evidence>
<keyword evidence="9 18" id="KW-0630">Potassium</keyword>
<feature type="binding site" evidence="17">
    <location>
        <position position="424"/>
    </location>
    <ligand>
        <name>(6S)-NADPHX</name>
        <dbReference type="ChEBI" id="CHEBI:64076"/>
    </ligand>
</feature>
<feature type="binding site" evidence="17">
    <location>
        <position position="357"/>
    </location>
    <ligand>
        <name>(6S)-NADPHX</name>
        <dbReference type="ChEBI" id="CHEBI:64076"/>
    </ligand>
</feature>
<evidence type="ECO:0000256" key="15">
    <source>
        <dbReference type="ARBA" id="ARBA00048238"/>
    </source>
</evidence>
<feature type="binding site" evidence="18">
    <location>
        <position position="136"/>
    </location>
    <ligand>
        <name>(6S)-NADPHX</name>
        <dbReference type="ChEBI" id="CHEBI:64076"/>
    </ligand>
</feature>
<feature type="binding site" evidence="18">
    <location>
        <position position="154"/>
    </location>
    <ligand>
        <name>(6S)-NADPHX</name>
        <dbReference type="ChEBI" id="CHEBI:64076"/>
    </ligand>
</feature>
<proteinExistence type="inferred from homology"/>
<comment type="function">
    <text evidence="18">Catalyzes the epimerization of the S- and R-forms of NAD(P)HX, a damaged form of NAD(P)H that is a result of enzymatic or heat-dependent hydration. This is a prerequisite for the S-specific NAD(P)H-hydrate dehydratase to allow the repair of both epimers of NAD(P)HX.</text>
</comment>
<comment type="subunit">
    <text evidence="17">Homotetramer.</text>
</comment>
<dbReference type="PANTHER" id="PTHR12592">
    <property type="entry name" value="ATP-DEPENDENT (S)-NAD(P)H-HYDRATE DEHYDRATASE FAMILY MEMBER"/>
    <property type="match status" value="1"/>
</dbReference>
<protein>
    <recommendedName>
        <fullName evidence="19">Bifunctional NAD(P)H-hydrate repair enzyme</fullName>
    </recommendedName>
    <alternativeName>
        <fullName evidence="19">Nicotinamide nucleotide repair protein</fullName>
    </alternativeName>
    <domain>
        <recommendedName>
            <fullName evidence="19">ADP-dependent (S)-NAD(P)H-hydrate dehydratase</fullName>
            <ecNumber evidence="19">4.2.1.136</ecNumber>
        </recommendedName>
        <alternativeName>
            <fullName evidence="19">ADP-dependent NAD(P)HX dehydratase</fullName>
        </alternativeName>
    </domain>
    <domain>
        <recommendedName>
            <fullName evidence="19">NAD(P)H-hydrate epimerase</fullName>
            <ecNumber evidence="19">5.1.99.6</ecNumber>
        </recommendedName>
    </domain>
</protein>
<feature type="binding site" evidence="17">
    <location>
        <begin position="394"/>
        <end position="398"/>
    </location>
    <ligand>
        <name>AMP</name>
        <dbReference type="ChEBI" id="CHEBI:456215"/>
    </ligand>
</feature>
<keyword evidence="11 18" id="KW-0413">Isomerase</keyword>
<dbReference type="PROSITE" id="PS51383">
    <property type="entry name" value="YJEF_C_3"/>
    <property type="match status" value="1"/>
</dbReference>
<dbReference type="Gene3D" id="3.40.50.10260">
    <property type="entry name" value="YjeF N-terminal domain"/>
    <property type="match status" value="1"/>
</dbReference>
<dbReference type="PROSITE" id="PS01049">
    <property type="entry name" value="YJEF_C_1"/>
    <property type="match status" value="1"/>
</dbReference>
<evidence type="ECO:0000256" key="3">
    <source>
        <dbReference type="ARBA" id="ARBA00006001"/>
    </source>
</evidence>
<evidence type="ECO:0000256" key="18">
    <source>
        <dbReference type="HAMAP-Rule" id="MF_01966"/>
    </source>
</evidence>
<dbReference type="PROSITE" id="PS51385">
    <property type="entry name" value="YJEF_N"/>
    <property type="match status" value="1"/>
</dbReference>
<evidence type="ECO:0000256" key="16">
    <source>
        <dbReference type="ARBA" id="ARBA00049209"/>
    </source>
</evidence>
<comment type="function">
    <text evidence="17">Catalyzes the dehydration of the S-form of NAD(P)HX at the expense of ADP, which is converted to AMP. Together with NAD(P)HX epimerase, which catalyzes the epimerization of the S- and R-forms, the enzyme allows the repair of both epimers of NAD(P)HX, a damaged form of NAD(P)H that is a result of enzymatic or heat-dependent hydration.</text>
</comment>